<dbReference type="RefSeq" id="WP_050520121.1">
    <property type="nucleotide sequence ID" value="NZ_FOCO01000008.1"/>
</dbReference>
<keyword evidence="2" id="KW-1185">Reference proteome</keyword>
<accession>A0A1H8E9V2</accession>
<dbReference type="AlphaFoldDB" id="A0A1H8E9V2"/>
<evidence type="ECO:0000313" key="2">
    <source>
        <dbReference type="Proteomes" id="UP000183002"/>
    </source>
</evidence>
<evidence type="ECO:0000313" key="1">
    <source>
        <dbReference type="EMBL" id="SEN16262.1"/>
    </source>
</evidence>
<dbReference type="Proteomes" id="UP000183002">
    <property type="component" value="Unassembled WGS sequence"/>
</dbReference>
<dbReference type="GO" id="GO:0016740">
    <property type="term" value="F:transferase activity"/>
    <property type="evidence" value="ECO:0007669"/>
    <property type="project" value="UniProtKB-KW"/>
</dbReference>
<dbReference type="OrthoDB" id="9804758at2"/>
<dbReference type="EMBL" id="FOCO01000008">
    <property type="protein sequence ID" value="SEN16262.1"/>
    <property type="molecule type" value="Genomic_DNA"/>
</dbReference>
<reference evidence="1 2" key="1">
    <citation type="submission" date="2016-10" db="EMBL/GenBank/DDBJ databases">
        <authorList>
            <person name="de Groot N.N."/>
        </authorList>
    </citation>
    <scope>NUCLEOTIDE SEQUENCE [LARGE SCALE GENOMIC DNA]</scope>
    <source>
        <strain evidence="1 2">CGMCC 1.10836</strain>
    </source>
</reference>
<dbReference type="STRING" id="1077947.SAMN05216227_1008112"/>
<name>A0A1H8E9V2_9RHOB</name>
<proteinExistence type="predicted"/>
<keyword evidence="1" id="KW-0808">Transferase</keyword>
<protein>
    <submittedName>
        <fullName evidence="1">Molybdopterin molybdotransferase</fullName>
    </submittedName>
</protein>
<gene>
    <name evidence="1" type="ORF">SAMN05216227_1008112</name>
</gene>
<organism evidence="1 2">
    <name type="scientific">Pseudorhodobacter antarcticus</name>
    <dbReference type="NCBI Taxonomy" id="1077947"/>
    <lineage>
        <taxon>Bacteria</taxon>
        <taxon>Pseudomonadati</taxon>
        <taxon>Pseudomonadota</taxon>
        <taxon>Alphaproteobacteria</taxon>
        <taxon>Rhodobacterales</taxon>
        <taxon>Paracoccaceae</taxon>
        <taxon>Pseudorhodobacter</taxon>
    </lineage>
</organism>
<sequence length="286" mass="30984">MQFDNILIVDWSGGNDRGKSPKKDAIWSTLIDGSTPVKPIYHRNRQVVEAYLHALCTEILAKNQTLLAGFDFPFGYPGTFAAQITGSENPLALWDHYAAHLTDTPTQNNRFALANQLNQLFPGIGPFWFNATKQTLPHLPHKGTARTNHGLPEKRLSETMAKGAFTCWQLGGAGAVGSQAITGMASLSRLRAAFPTQIAVWPFAPLTKPITLVEVWPSLYAPEIRAAQHLDEIKDAAQTRITAQIIAAAQSGGTLATHLAAPPAIAQKTEGWILGLPCPIHLGKNT</sequence>